<dbReference type="AlphaFoldDB" id="A0A2H0USG7"/>
<evidence type="ECO:0000313" key="9">
    <source>
        <dbReference type="Proteomes" id="UP000229615"/>
    </source>
</evidence>
<protein>
    <submittedName>
        <fullName evidence="8">CRISPR-associated endonuclease Cas2</fullName>
    </submittedName>
</protein>
<keyword evidence="5" id="KW-0460">Magnesium</keyword>
<keyword evidence="1" id="KW-0540">Nuclease</keyword>
<feature type="domain" description="Transcriptional repressor PaaX-like central Cas2-like" evidence="7">
    <location>
        <begin position="73"/>
        <end position="149"/>
    </location>
</feature>
<reference evidence="9" key="1">
    <citation type="submission" date="2017-09" db="EMBL/GenBank/DDBJ databases">
        <title>Depth-based differentiation of microbial function through sediment-hosted aquifers and enrichment of novel symbionts in the deep terrestrial subsurface.</title>
        <authorList>
            <person name="Probst A.J."/>
            <person name="Ladd B."/>
            <person name="Jarett J.K."/>
            <person name="Geller-Mcgrath D.E."/>
            <person name="Sieber C.M.K."/>
            <person name="Emerson J.B."/>
            <person name="Anantharaman K."/>
            <person name="Thomas B.C."/>
            <person name="Malmstrom R."/>
            <person name="Stieglmeier M."/>
            <person name="Klingl A."/>
            <person name="Woyke T."/>
            <person name="Ryan C.M."/>
            <person name="Banfield J.F."/>
        </authorList>
    </citation>
    <scope>NUCLEOTIDE SEQUENCE [LARGE SCALE GENOMIC DNA]</scope>
</reference>
<organism evidence="8 9">
    <name type="scientific">Candidatus Harrisonbacteria bacterium CG10_big_fil_rev_8_21_14_0_10_44_23</name>
    <dbReference type="NCBI Taxonomy" id="1974585"/>
    <lineage>
        <taxon>Bacteria</taxon>
        <taxon>Candidatus Harrisoniibacteriota</taxon>
    </lineage>
</organism>
<dbReference type="NCBIfam" id="TIGR01573">
    <property type="entry name" value="cas2"/>
    <property type="match status" value="1"/>
</dbReference>
<keyword evidence="3 8" id="KW-0255">Endonuclease</keyword>
<evidence type="ECO:0000256" key="5">
    <source>
        <dbReference type="ARBA" id="ARBA00022842"/>
    </source>
</evidence>
<dbReference type="Gene3D" id="3.30.70.2650">
    <property type="match status" value="1"/>
</dbReference>
<dbReference type="GO" id="GO:0043571">
    <property type="term" value="P:maintenance of CRISPR repeat elements"/>
    <property type="evidence" value="ECO:0007669"/>
    <property type="project" value="InterPro"/>
</dbReference>
<evidence type="ECO:0000256" key="4">
    <source>
        <dbReference type="ARBA" id="ARBA00022801"/>
    </source>
</evidence>
<comment type="caution">
    <text evidence="8">The sequence shown here is derived from an EMBL/GenBank/DDBJ whole genome shotgun (WGS) entry which is preliminary data.</text>
</comment>
<evidence type="ECO:0000256" key="6">
    <source>
        <dbReference type="ARBA" id="ARBA00023118"/>
    </source>
</evidence>
<dbReference type="InterPro" id="IPR021127">
    <property type="entry name" value="CRISPR_associated_Cas2"/>
</dbReference>
<evidence type="ECO:0000259" key="7">
    <source>
        <dbReference type="Pfam" id="PF20803"/>
    </source>
</evidence>
<dbReference type="GO" id="GO:0004521">
    <property type="term" value="F:RNA endonuclease activity"/>
    <property type="evidence" value="ECO:0007669"/>
    <property type="project" value="InterPro"/>
</dbReference>
<dbReference type="Pfam" id="PF20803">
    <property type="entry name" value="PaaX_M"/>
    <property type="match status" value="1"/>
</dbReference>
<dbReference type="PANTHER" id="PTHR30319">
    <property type="entry name" value="PHENYLACETIC ACID REGULATOR-RELATED TRANSCRIPTIONAL REPRESSOR"/>
    <property type="match status" value="1"/>
</dbReference>
<sequence>MGEAFTFDFYLHRGREYNLFYPDDHERFKKGIYNLKRSGYVKPIKNNSFKFTRKGKKWYQENAFKYSPFRIGKWDGKWRVVFFDIPEELRKKRDVLRYRLKNLGFYSLQKSAFVMPFECENEVAEITSKLRINRYVDILTVESIGIKKSELKKIFNL</sequence>
<dbReference type="Proteomes" id="UP000229615">
    <property type="component" value="Unassembled WGS sequence"/>
</dbReference>
<dbReference type="GO" id="GO:0006351">
    <property type="term" value="P:DNA-templated transcription"/>
    <property type="evidence" value="ECO:0007669"/>
    <property type="project" value="TreeGrafter"/>
</dbReference>
<evidence type="ECO:0000256" key="3">
    <source>
        <dbReference type="ARBA" id="ARBA00022759"/>
    </source>
</evidence>
<dbReference type="EMBL" id="PFBB01000007">
    <property type="protein sequence ID" value="PIR88745.1"/>
    <property type="molecule type" value="Genomic_DNA"/>
</dbReference>
<keyword evidence="4" id="KW-0378">Hydrolase</keyword>
<name>A0A2H0USG7_9BACT</name>
<evidence type="ECO:0000256" key="2">
    <source>
        <dbReference type="ARBA" id="ARBA00022723"/>
    </source>
</evidence>
<keyword evidence="6" id="KW-0051">Antiviral defense</keyword>
<dbReference type="PANTHER" id="PTHR30319:SF1">
    <property type="entry name" value="TRANSCRIPTIONAL REPRESSOR PAAX"/>
    <property type="match status" value="1"/>
</dbReference>
<evidence type="ECO:0000313" key="8">
    <source>
        <dbReference type="EMBL" id="PIR88745.1"/>
    </source>
</evidence>
<keyword evidence="2" id="KW-0479">Metal-binding</keyword>
<evidence type="ECO:0000256" key="1">
    <source>
        <dbReference type="ARBA" id="ARBA00022722"/>
    </source>
</evidence>
<accession>A0A2H0USG7</accession>
<gene>
    <name evidence="8" type="primary">cas2</name>
    <name evidence="8" type="ORF">COU09_00615</name>
</gene>
<proteinExistence type="predicted"/>
<dbReference type="InterPro" id="IPR048846">
    <property type="entry name" value="PaaX-like_central"/>
</dbReference>